<dbReference type="PROSITE" id="PS50949">
    <property type="entry name" value="HTH_GNTR"/>
    <property type="match status" value="1"/>
</dbReference>
<name>A0A8B2NRV0_9HYPH</name>
<protein>
    <submittedName>
        <fullName evidence="5">GntR family transcriptional regulator</fullName>
    </submittedName>
</protein>
<gene>
    <name evidence="5" type="ORF">DLJ53_25285</name>
</gene>
<dbReference type="InterPro" id="IPR008920">
    <property type="entry name" value="TF_FadR/GntR_C"/>
</dbReference>
<evidence type="ECO:0000256" key="1">
    <source>
        <dbReference type="ARBA" id="ARBA00023015"/>
    </source>
</evidence>
<dbReference type="Proteomes" id="UP000249590">
    <property type="component" value="Unassembled WGS sequence"/>
</dbReference>
<organism evidence="5 6">
    <name type="scientific">Acuticoccus sediminis</name>
    <dbReference type="NCBI Taxonomy" id="2184697"/>
    <lineage>
        <taxon>Bacteria</taxon>
        <taxon>Pseudomonadati</taxon>
        <taxon>Pseudomonadota</taxon>
        <taxon>Alphaproteobacteria</taxon>
        <taxon>Hyphomicrobiales</taxon>
        <taxon>Amorphaceae</taxon>
        <taxon>Acuticoccus</taxon>
    </lineage>
</organism>
<keyword evidence="3" id="KW-0804">Transcription</keyword>
<dbReference type="Pfam" id="PF00392">
    <property type="entry name" value="GntR"/>
    <property type="match status" value="1"/>
</dbReference>
<dbReference type="CDD" id="cd07377">
    <property type="entry name" value="WHTH_GntR"/>
    <property type="match status" value="1"/>
</dbReference>
<dbReference type="AlphaFoldDB" id="A0A8B2NRV0"/>
<evidence type="ECO:0000313" key="6">
    <source>
        <dbReference type="Proteomes" id="UP000249590"/>
    </source>
</evidence>
<dbReference type="InterPro" id="IPR000524">
    <property type="entry name" value="Tscrpt_reg_HTH_GntR"/>
</dbReference>
<dbReference type="Pfam" id="PF07729">
    <property type="entry name" value="FCD"/>
    <property type="match status" value="1"/>
</dbReference>
<evidence type="ECO:0000313" key="5">
    <source>
        <dbReference type="EMBL" id="RAH98946.1"/>
    </source>
</evidence>
<evidence type="ECO:0000259" key="4">
    <source>
        <dbReference type="PROSITE" id="PS50949"/>
    </source>
</evidence>
<dbReference type="RefSeq" id="WP_111350449.1">
    <property type="nucleotide sequence ID" value="NZ_JAIWKD010000004.1"/>
</dbReference>
<dbReference type="SMART" id="SM00345">
    <property type="entry name" value="HTH_GNTR"/>
    <property type="match status" value="1"/>
</dbReference>
<comment type="caution">
    <text evidence="5">The sequence shown here is derived from an EMBL/GenBank/DDBJ whole genome shotgun (WGS) entry which is preliminary data.</text>
</comment>
<dbReference type="InterPro" id="IPR036388">
    <property type="entry name" value="WH-like_DNA-bd_sf"/>
</dbReference>
<dbReference type="PANTHER" id="PTHR43537">
    <property type="entry name" value="TRANSCRIPTIONAL REGULATOR, GNTR FAMILY"/>
    <property type="match status" value="1"/>
</dbReference>
<feature type="domain" description="HTH gntR-type" evidence="4">
    <location>
        <begin position="18"/>
        <end position="85"/>
    </location>
</feature>
<proteinExistence type="predicted"/>
<dbReference type="OrthoDB" id="9028214at2"/>
<dbReference type="InterPro" id="IPR011711">
    <property type="entry name" value="GntR_C"/>
</dbReference>
<dbReference type="GO" id="GO:0003677">
    <property type="term" value="F:DNA binding"/>
    <property type="evidence" value="ECO:0007669"/>
    <property type="project" value="UniProtKB-KW"/>
</dbReference>
<dbReference type="InterPro" id="IPR036390">
    <property type="entry name" value="WH_DNA-bd_sf"/>
</dbReference>
<dbReference type="SUPFAM" id="SSF46785">
    <property type="entry name" value="Winged helix' DNA-binding domain"/>
    <property type="match status" value="1"/>
</dbReference>
<evidence type="ECO:0000256" key="2">
    <source>
        <dbReference type="ARBA" id="ARBA00023125"/>
    </source>
</evidence>
<evidence type="ECO:0000256" key="3">
    <source>
        <dbReference type="ARBA" id="ARBA00023163"/>
    </source>
</evidence>
<keyword evidence="2" id="KW-0238">DNA-binding</keyword>
<keyword evidence="6" id="KW-1185">Reference proteome</keyword>
<keyword evidence="1" id="KW-0805">Transcription regulation</keyword>
<sequence>MSIGSETLPAAGKPARRRSLRDIAYDLIKEKIITCELRPGEVISEAALSASLDIGRTPVHQALDRLMVDELVEVMPRKGVIVRPLSLDEVHDIIEVRLVNEIYCVRLAAERISPTEAALLRDNMKRMHDAEKINDYNALIGVDREFHATIAAAARNLILADFLGGLQDRALRFWFVSLKVPSHLSRIYEQHSAIVDAVSAHDPDRAEAAMRHHIEEFRANVSRLI</sequence>
<dbReference type="Gene3D" id="1.10.10.10">
    <property type="entry name" value="Winged helix-like DNA-binding domain superfamily/Winged helix DNA-binding domain"/>
    <property type="match status" value="1"/>
</dbReference>
<accession>A0A8B2NRV0</accession>
<dbReference type="GO" id="GO:0003700">
    <property type="term" value="F:DNA-binding transcription factor activity"/>
    <property type="evidence" value="ECO:0007669"/>
    <property type="project" value="InterPro"/>
</dbReference>
<reference evidence="5 6" key="1">
    <citation type="submission" date="2018-05" db="EMBL/GenBank/DDBJ databases">
        <title>Acuticoccus sediminis sp. nov., isolated from deep-sea sediment of Indian Ocean.</title>
        <authorList>
            <person name="Liu X."/>
            <person name="Lai Q."/>
            <person name="Du Y."/>
            <person name="Sun F."/>
            <person name="Zhang X."/>
            <person name="Wang S."/>
            <person name="Shao Z."/>
        </authorList>
    </citation>
    <scope>NUCLEOTIDE SEQUENCE [LARGE SCALE GENOMIC DNA]</scope>
    <source>
        <strain evidence="5 6">PTG4-2</strain>
    </source>
</reference>
<dbReference type="SMART" id="SM00895">
    <property type="entry name" value="FCD"/>
    <property type="match status" value="1"/>
</dbReference>
<dbReference type="Gene3D" id="1.20.120.530">
    <property type="entry name" value="GntR ligand-binding domain-like"/>
    <property type="match status" value="1"/>
</dbReference>
<dbReference type="EMBL" id="QHHQ01000006">
    <property type="protein sequence ID" value="RAH98946.1"/>
    <property type="molecule type" value="Genomic_DNA"/>
</dbReference>
<dbReference type="PANTHER" id="PTHR43537:SF24">
    <property type="entry name" value="GLUCONATE OPERON TRANSCRIPTIONAL REPRESSOR"/>
    <property type="match status" value="1"/>
</dbReference>
<dbReference type="SUPFAM" id="SSF48008">
    <property type="entry name" value="GntR ligand-binding domain-like"/>
    <property type="match status" value="1"/>
</dbReference>